<dbReference type="PROSITE" id="PS00028">
    <property type="entry name" value="ZINC_FINGER_C2H2_1"/>
    <property type="match status" value="1"/>
</dbReference>
<dbReference type="EMBL" id="CAJVPZ010006230">
    <property type="protein sequence ID" value="CAG8571139.1"/>
    <property type="molecule type" value="Genomic_DNA"/>
</dbReference>
<protein>
    <submittedName>
        <fullName evidence="3">11378_t:CDS:1</fullName>
    </submittedName>
</protein>
<dbReference type="PROSITE" id="PS50157">
    <property type="entry name" value="ZINC_FINGER_C2H2_2"/>
    <property type="match status" value="1"/>
</dbReference>
<dbReference type="AlphaFoldDB" id="A0A9N9G1Q4"/>
<keyword evidence="1" id="KW-0863">Zinc-finger</keyword>
<keyword evidence="1" id="KW-0479">Metal-binding</keyword>
<dbReference type="GO" id="GO:0008270">
    <property type="term" value="F:zinc ion binding"/>
    <property type="evidence" value="ECO:0007669"/>
    <property type="project" value="UniProtKB-KW"/>
</dbReference>
<dbReference type="Proteomes" id="UP000789396">
    <property type="component" value="Unassembled WGS sequence"/>
</dbReference>
<organism evidence="3 4">
    <name type="scientific">Racocetra fulgida</name>
    <dbReference type="NCBI Taxonomy" id="60492"/>
    <lineage>
        <taxon>Eukaryota</taxon>
        <taxon>Fungi</taxon>
        <taxon>Fungi incertae sedis</taxon>
        <taxon>Mucoromycota</taxon>
        <taxon>Glomeromycotina</taxon>
        <taxon>Glomeromycetes</taxon>
        <taxon>Diversisporales</taxon>
        <taxon>Gigasporaceae</taxon>
        <taxon>Racocetra</taxon>
    </lineage>
</organism>
<accession>A0A9N9G1Q4</accession>
<evidence type="ECO:0000313" key="3">
    <source>
        <dbReference type="EMBL" id="CAG8571139.1"/>
    </source>
</evidence>
<comment type="caution">
    <text evidence="3">The sequence shown here is derived from an EMBL/GenBank/DDBJ whole genome shotgun (WGS) entry which is preliminary data.</text>
</comment>
<dbReference type="SMART" id="SM00355">
    <property type="entry name" value="ZnF_C2H2"/>
    <property type="match status" value="2"/>
</dbReference>
<feature type="non-terminal residue" evidence="3">
    <location>
        <position position="138"/>
    </location>
</feature>
<dbReference type="OrthoDB" id="2380639at2759"/>
<keyword evidence="1" id="KW-0862">Zinc</keyword>
<sequence length="138" mass="16655">MIIPEHIKNLDHQTQPQQSCQLCLKFLQYIIDHVRDRDEVQNEKNYLQCSECNYKVFNDTFAMHQHKRDKHGIAVCKLCAKEAKDFKKFLCEDHTDQEKKEEESNKMKIAFYCEPCNRVFLRLEDIRKHDRAKHSKKK</sequence>
<feature type="domain" description="C2H2-type" evidence="2">
    <location>
        <begin position="111"/>
        <end position="138"/>
    </location>
</feature>
<name>A0A9N9G1Q4_9GLOM</name>
<gene>
    <name evidence="3" type="ORF">RFULGI_LOCUS5462</name>
</gene>
<keyword evidence="4" id="KW-1185">Reference proteome</keyword>
<dbReference type="InterPro" id="IPR013087">
    <property type="entry name" value="Znf_C2H2_type"/>
</dbReference>
<evidence type="ECO:0000313" key="4">
    <source>
        <dbReference type="Proteomes" id="UP000789396"/>
    </source>
</evidence>
<evidence type="ECO:0000259" key="2">
    <source>
        <dbReference type="PROSITE" id="PS50157"/>
    </source>
</evidence>
<reference evidence="3" key="1">
    <citation type="submission" date="2021-06" db="EMBL/GenBank/DDBJ databases">
        <authorList>
            <person name="Kallberg Y."/>
            <person name="Tangrot J."/>
            <person name="Rosling A."/>
        </authorList>
    </citation>
    <scope>NUCLEOTIDE SEQUENCE</scope>
    <source>
        <strain evidence="3">IN212</strain>
    </source>
</reference>
<proteinExistence type="predicted"/>
<evidence type="ECO:0000256" key="1">
    <source>
        <dbReference type="PROSITE-ProRule" id="PRU00042"/>
    </source>
</evidence>